<accession>A0A3M7FKB6</accession>
<keyword evidence="7" id="KW-0547">Nucleotide-binding</keyword>
<protein>
    <recommendedName>
        <fullName evidence="2">non-specific serine/threonine protein kinase</fullName>
        <ecNumber evidence="2">2.7.11.1</ecNumber>
    </recommendedName>
</protein>
<comment type="caution">
    <text evidence="14">The sequence shown here is derived from an EMBL/GenBank/DDBJ whole genome shotgun (WGS) entry which is preliminary data.</text>
</comment>
<feature type="region of interest" description="Disordered" evidence="12">
    <location>
        <begin position="1200"/>
        <end position="1227"/>
    </location>
</feature>
<evidence type="ECO:0000256" key="9">
    <source>
        <dbReference type="ARBA" id="ARBA00022840"/>
    </source>
</evidence>
<feature type="compositionally biased region" description="Polar residues" evidence="12">
    <location>
        <begin position="402"/>
        <end position="415"/>
    </location>
</feature>
<dbReference type="CDD" id="cd14037">
    <property type="entry name" value="STKc_NAK_like"/>
    <property type="match status" value="1"/>
</dbReference>
<feature type="compositionally biased region" description="Basic and acidic residues" evidence="12">
    <location>
        <begin position="816"/>
        <end position="828"/>
    </location>
</feature>
<dbReference type="GO" id="GO:0004674">
    <property type="term" value="F:protein serine/threonine kinase activity"/>
    <property type="evidence" value="ECO:0007669"/>
    <property type="project" value="UniProtKB-KW"/>
</dbReference>
<keyword evidence="6" id="KW-0808">Transferase</keyword>
<evidence type="ECO:0000259" key="13">
    <source>
        <dbReference type="PROSITE" id="PS50011"/>
    </source>
</evidence>
<feature type="compositionally biased region" description="Basic and acidic residues" evidence="12">
    <location>
        <begin position="507"/>
        <end position="524"/>
    </location>
</feature>
<feature type="compositionally biased region" description="Basic and acidic residues" evidence="12">
    <location>
        <begin position="1218"/>
        <end position="1227"/>
    </location>
</feature>
<dbReference type="Pfam" id="PF00069">
    <property type="entry name" value="Pkinase"/>
    <property type="match status" value="1"/>
</dbReference>
<feature type="compositionally biased region" description="Pro residues" evidence="12">
    <location>
        <begin position="1035"/>
        <end position="1049"/>
    </location>
</feature>
<dbReference type="PROSITE" id="PS00108">
    <property type="entry name" value="PROTEIN_KINASE_ST"/>
    <property type="match status" value="1"/>
</dbReference>
<evidence type="ECO:0000256" key="10">
    <source>
        <dbReference type="ARBA" id="ARBA00047899"/>
    </source>
</evidence>
<gene>
    <name evidence="14" type="ORF">D0862_10259</name>
</gene>
<keyword evidence="8" id="KW-0418">Kinase</keyword>
<reference evidence="14 15" key="1">
    <citation type="journal article" date="2018" name="BMC Genomics">
        <title>Genomic evidence for intraspecific hybridization in a clonal and extremely halotolerant yeast.</title>
        <authorList>
            <person name="Gostincar C."/>
            <person name="Stajich J.E."/>
            <person name="Zupancic J."/>
            <person name="Zalar P."/>
            <person name="Gunde-Cimerman N."/>
        </authorList>
    </citation>
    <scope>NUCLEOTIDE SEQUENCE [LARGE SCALE GENOMIC DNA]</scope>
    <source>
        <strain evidence="14 15">EXF-171</strain>
    </source>
</reference>
<feature type="compositionally biased region" description="Low complexity" evidence="12">
    <location>
        <begin position="1131"/>
        <end position="1151"/>
    </location>
</feature>
<organism evidence="14 15">
    <name type="scientific">Hortaea werneckii</name>
    <name type="common">Black yeast</name>
    <name type="synonym">Cladosporium werneckii</name>
    <dbReference type="NCBI Taxonomy" id="91943"/>
    <lineage>
        <taxon>Eukaryota</taxon>
        <taxon>Fungi</taxon>
        <taxon>Dikarya</taxon>
        <taxon>Ascomycota</taxon>
        <taxon>Pezizomycotina</taxon>
        <taxon>Dothideomycetes</taxon>
        <taxon>Dothideomycetidae</taxon>
        <taxon>Mycosphaerellales</taxon>
        <taxon>Teratosphaeriaceae</taxon>
        <taxon>Hortaea</taxon>
    </lineage>
</organism>
<feature type="region of interest" description="Disordered" evidence="12">
    <location>
        <begin position="346"/>
        <end position="435"/>
    </location>
</feature>
<dbReference type="GO" id="GO:0005737">
    <property type="term" value="C:cytoplasm"/>
    <property type="evidence" value="ECO:0007669"/>
    <property type="project" value="UniProtKB-SubCell"/>
</dbReference>
<dbReference type="SMART" id="SM00220">
    <property type="entry name" value="S_TKc"/>
    <property type="match status" value="1"/>
</dbReference>
<evidence type="ECO:0000313" key="14">
    <source>
        <dbReference type="EMBL" id="RMY89222.1"/>
    </source>
</evidence>
<evidence type="ECO:0000256" key="11">
    <source>
        <dbReference type="ARBA" id="ARBA00048679"/>
    </source>
</evidence>
<keyword evidence="3" id="KW-0963">Cytoplasm</keyword>
<dbReference type="InterPro" id="IPR000719">
    <property type="entry name" value="Prot_kinase_dom"/>
</dbReference>
<feature type="region of interest" description="Disordered" evidence="12">
    <location>
        <begin position="507"/>
        <end position="803"/>
    </location>
</feature>
<evidence type="ECO:0000256" key="5">
    <source>
        <dbReference type="ARBA" id="ARBA00022553"/>
    </source>
</evidence>
<evidence type="ECO:0000256" key="4">
    <source>
        <dbReference type="ARBA" id="ARBA00022527"/>
    </source>
</evidence>
<dbReference type="PROSITE" id="PS50011">
    <property type="entry name" value="PROTEIN_KINASE_DOM"/>
    <property type="match status" value="1"/>
</dbReference>
<keyword evidence="9" id="KW-0067">ATP-binding</keyword>
<feature type="compositionally biased region" description="Low complexity" evidence="12">
    <location>
        <begin position="829"/>
        <end position="842"/>
    </location>
</feature>
<dbReference type="PANTHER" id="PTHR22967">
    <property type="entry name" value="SERINE/THREONINE PROTEIN KINASE"/>
    <property type="match status" value="1"/>
</dbReference>
<comment type="catalytic activity">
    <reaction evidence="11">
        <text>L-seryl-[protein] + ATP = O-phospho-L-seryl-[protein] + ADP + H(+)</text>
        <dbReference type="Rhea" id="RHEA:17989"/>
        <dbReference type="Rhea" id="RHEA-COMP:9863"/>
        <dbReference type="Rhea" id="RHEA-COMP:11604"/>
        <dbReference type="ChEBI" id="CHEBI:15378"/>
        <dbReference type="ChEBI" id="CHEBI:29999"/>
        <dbReference type="ChEBI" id="CHEBI:30616"/>
        <dbReference type="ChEBI" id="CHEBI:83421"/>
        <dbReference type="ChEBI" id="CHEBI:456216"/>
        <dbReference type="EC" id="2.7.11.1"/>
    </reaction>
</comment>
<feature type="region of interest" description="Disordered" evidence="12">
    <location>
        <begin position="816"/>
        <end position="1184"/>
    </location>
</feature>
<dbReference type="EC" id="2.7.11.1" evidence="2"/>
<proteinExistence type="predicted"/>
<dbReference type="PANTHER" id="PTHR22967:SF57">
    <property type="entry name" value="AUXILIN, ISOFORM A-RELATED"/>
    <property type="match status" value="1"/>
</dbReference>
<comment type="subcellular location">
    <subcellularLocation>
        <location evidence="1">Cytoplasm</location>
    </subcellularLocation>
</comment>
<feature type="compositionally biased region" description="Low complexity" evidence="12">
    <location>
        <begin position="620"/>
        <end position="639"/>
    </location>
</feature>
<dbReference type="InterPro" id="IPR011009">
    <property type="entry name" value="Kinase-like_dom_sf"/>
</dbReference>
<evidence type="ECO:0000256" key="8">
    <source>
        <dbReference type="ARBA" id="ARBA00022777"/>
    </source>
</evidence>
<dbReference type="InterPro" id="IPR008271">
    <property type="entry name" value="Ser/Thr_kinase_AS"/>
</dbReference>
<evidence type="ECO:0000256" key="3">
    <source>
        <dbReference type="ARBA" id="ARBA00022490"/>
    </source>
</evidence>
<evidence type="ECO:0000256" key="12">
    <source>
        <dbReference type="SAM" id="MobiDB-lite"/>
    </source>
</evidence>
<keyword evidence="5" id="KW-0597">Phosphoprotein</keyword>
<feature type="domain" description="Protein kinase" evidence="13">
    <location>
        <begin position="57"/>
        <end position="338"/>
    </location>
</feature>
<dbReference type="AlphaFoldDB" id="A0A3M7FKB6"/>
<dbReference type="GO" id="GO:0000147">
    <property type="term" value="P:actin cortical patch assembly"/>
    <property type="evidence" value="ECO:0007669"/>
    <property type="project" value="TreeGrafter"/>
</dbReference>
<dbReference type="SUPFAM" id="SSF56112">
    <property type="entry name" value="Protein kinase-like (PK-like)"/>
    <property type="match status" value="1"/>
</dbReference>
<dbReference type="Proteomes" id="UP000281468">
    <property type="component" value="Unassembled WGS sequence"/>
</dbReference>
<feature type="compositionally biased region" description="Polar residues" evidence="12">
    <location>
        <begin position="370"/>
        <end position="388"/>
    </location>
</feature>
<dbReference type="EMBL" id="QWIQ01000402">
    <property type="protein sequence ID" value="RMY89222.1"/>
    <property type="molecule type" value="Genomic_DNA"/>
</dbReference>
<name>A0A3M7FKB6_HORWE</name>
<evidence type="ECO:0000313" key="15">
    <source>
        <dbReference type="Proteomes" id="UP000281468"/>
    </source>
</evidence>
<dbReference type="GO" id="GO:0007015">
    <property type="term" value="P:actin filament organization"/>
    <property type="evidence" value="ECO:0007669"/>
    <property type="project" value="TreeGrafter"/>
</dbReference>
<evidence type="ECO:0000256" key="2">
    <source>
        <dbReference type="ARBA" id="ARBA00012513"/>
    </source>
</evidence>
<dbReference type="Gene3D" id="1.10.510.10">
    <property type="entry name" value="Transferase(Phosphotransferase) domain 1"/>
    <property type="match status" value="1"/>
</dbReference>
<feature type="compositionally biased region" description="Basic and acidic residues" evidence="12">
    <location>
        <begin position="768"/>
        <end position="784"/>
    </location>
</feature>
<feature type="compositionally biased region" description="Polar residues" evidence="12">
    <location>
        <begin position="944"/>
        <end position="953"/>
    </location>
</feature>
<dbReference type="FunFam" id="1.10.510.10:FF:000441">
    <property type="entry name" value="Serine/threonine protein kinase"/>
    <property type="match status" value="1"/>
</dbReference>
<evidence type="ECO:0000256" key="7">
    <source>
        <dbReference type="ARBA" id="ARBA00022741"/>
    </source>
</evidence>
<feature type="compositionally biased region" description="Polar residues" evidence="12">
    <location>
        <begin position="1020"/>
        <end position="1031"/>
    </location>
</feature>
<feature type="compositionally biased region" description="Polar residues" evidence="12">
    <location>
        <begin position="656"/>
        <end position="673"/>
    </location>
</feature>
<evidence type="ECO:0000256" key="1">
    <source>
        <dbReference type="ARBA" id="ARBA00004496"/>
    </source>
</evidence>
<sequence length="1227" mass="133622">MEIHRAFIGDEHSHPLPIQLHRHFRRYPTMYRAQAAPSQPAGTFLPGTKVQVGTHRVTIEKYLSEGGFAHVYVVRIPHPSTRQHELAVLKRVAVPDREHLASMRTEVETMKKLKGHKHIVTYIDSHASQLKGGGYEVFLLMEYCGGGGLIDFMNTRLQHRLTEPEILKIFGDCAEGVACMHYLKPPLLHRDLKVENVLINKDAKGTPMYKLCDFGSTAPPRQAAKTAEEGRLIEEDVQKHTTMQYRSPEMIDVWRKQPIDEKADIWALGVLLYKLCYYTTPFEDVGQMAILNASFKYPPYPSFSTRLKTLIGNMLKEDSRRRPNIYEVVKEVCSMRGVPIPIKDIYAGRTQSEDRRNQTLPPAEPAPMANTGSIGLQKQHMGPSQSGQKLPDIQPMRRGRPTAQNSSTPVTAGTPQPQPSPSPARGDPFAPLDSKNYEVRSGAVDELSKKFPSLDEFSITHDKQDAFNFDGQDAKVQGASQAAREAVNARMTNALADEVFGVKAAEREKSKQGLAKLKEVDVPKSHSTSALQQQGAKPASPSKPPKPASKPVREDVGRQSPQQTLEQPIPIRAGQVAAAASKYTSTGVGSSPPPVSKLPKMPEVSNRPIWKVPSQHERSSSQPRASDAAQAAASSLQPSVTPSQRPALMDMHRSKSQTAALQAKESATSSSRPSLEGHRPSQLSSMGDGIERARSAQGGRQRPSSAVFVASNMDYLRDQEQQNAAAARSSKRPSLEIRRHSRQPSMDRRAGDVTTPTGEGQMIGSDLDFLRSNEESNDYADVKRNRSSGSGHHKKRSSLGNAKNIFAGRFGDAFRRFEGGRGSGEFDARNAAAENEIAAESAGPATPLAQEREEEPRFLSPVPASEASRQSDDDEAGAPAGFVGIERETEELPPSMKREMERRRASAEEKRQQDASAAYRSLVGSPPPERSGSSGGGEGGANLSRASTIQKRVQSLLDEGRQAPAPHRTAEGYGRFTAQPQTQDSLSVGGTATPPPVARKPVQLPVSQDGASGNPYLKNRQAQQSHQQRSEPPQASVPPPSASAPPMQPPQTQQPASIPQRTVSRPSVPPKSQALRTGSRWPPQPNEPEKPQPPKSSGGGGGGLAALLAKDLEGVPEYPPRGSSMQEHISPEQQQRQLQQQQQQQSSAPSSRSPPPPQQQSSTSSAELIDTGNEADHQDLLDLETEFSKRYPSLNGIEMVEREISGAPPRSSGGAGGARREMTVRDV</sequence>
<feature type="compositionally biased region" description="Polar residues" evidence="12">
    <location>
        <begin position="978"/>
        <end position="990"/>
    </location>
</feature>
<comment type="catalytic activity">
    <reaction evidence="10">
        <text>L-threonyl-[protein] + ATP = O-phospho-L-threonyl-[protein] + ADP + H(+)</text>
        <dbReference type="Rhea" id="RHEA:46608"/>
        <dbReference type="Rhea" id="RHEA-COMP:11060"/>
        <dbReference type="Rhea" id="RHEA-COMP:11605"/>
        <dbReference type="ChEBI" id="CHEBI:15378"/>
        <dbReference type="ChEBI" id="CHEBI:30013"/>
        <dbReference type="ChEBI" id="CHEBI:30616"/>
        <dbReference type="ChEBI" id="CHEBI:61977"/>
        <dbReference type="ChEBI" id="CHEBI:456216"/>
        <dbReference type="EC" id="2.7.11.1"/>
    </reaction>
</comment>
<dbReference type="GO" id="GO:0005524">
    <property type="term" value="F:ATP binding"/>
    <property type="evidence" value="ECO:0007669"/>
    <property type="project" value="UniProtKB-KW"/>
</dbReference>
<keyword evidence="4" id="KW-0723">Serine/threonine-protein kinase</keyword>
<evidence type="ECO:0000256" key="6">
    <source>
        <dbReference type="ARBA" id="ARBA00022679"/>
    </source>
</evidence>
<feature type="compositionally biased region" description="Basic and acidic residues" evidence="12">
    <location>
        <begin position="896"/>
        <end position="913"/>
    </location>
</feature>
<feature type="compositionally biased region" description="Polar residues" evidence="12">
    <location>
        <begin position="525"/>
        <end position="535"/>
    </location>
</feature>